<feature type="compositionally biased region" description="Basic and acidic residues" evidence="1">
    <location>
        <begin position="89"/>
        <end position="111"/>
    </location>
</feature>
<reference evidence="2 3" key="1">
    <citation type="submission" date="2020-02" db="EMBL/GenBank/DDBJ databases">
        <title>Draft genome sequence of Haematococcus lacustris strain NIES-144.</title>
        <authorList>
            <person name="Morimoto D."/>
            <person name="Nakagawa S."/>
            <person name="Yoshida T."/>
            <person name="Sawayama S."/>
        </authorList>
    </citation>
    <scope>NUCLEOTIDE SEQUENCE [LARGE SCALE GENOMIC DNA]</scope>
    <source>
        <strain evidence="2 3">NIES-144</strain>
    </source>
</reference>
<proteinExistence type="predicted"/>
<dbReference type="AlphaFoldDB" id="A0A6A0AF95"/>
<keyword evidence="3" id="KW-1185">Reference proteome</keyword>
<dbReference type="Proteomes" id="UP000485058">
    <property type="component" value="Unassembled WGS sequence"/>
</dbReference>
<dbReference type="EMBL" id="BLLF01005732">
    <property type="protein sequence ID" value="GFH31569.1"/>
    <property type="molecule type" value="Genomic_DNA"/>
</dbReference>
<evidence type="ECO:0000256" key="1">
    <source>
        <dbReference type="SAM" id="MobiDB-lite"/>
    </source>
</evidence>
<sequence length="111" mass="12455">MDPLSLLRSYNLSNKLSEVKVEGDQVHFGTEYVFPVKTFTAFRGGDDYEALDEILSYLDGKSNLAYDAGDIGPAATQDAEPAVKKARVHGLEDETSHYERQLRDRNSMLVR</sequence>
<organism evidence="2 3">
    <name type="scientific">Haematococcus lacustris</name>
    <name type="common">Green alga</name>
    <name type="synonym">Haematococcus pluvialis</name>
    <dbReference type="NCBI Taxonomy" id="44745"/>
    <lineage>
        <taxon>Eukaryota</taxon>
        <taxon>Viridiplantae</taxon>
        <taxon>Chlorophyta</taxon>
        <taxon>core chlorophytes</taxon>
        <taxon>Chlorophyceae</taxon>
        <taxon>CS clade</taxon>
        <taxon>Chlamydomonadales</taxon>
        <taxon>Haematococcaceae</taxon>
        <taxon>Haematococcus</taxon>
    </lineage>
</organism>
<evidence type="ECO:0000313" key="3">
    <source>
        <dbReference type="Proteomes" id="UP000485058"/>
    </source>
</evidence>
<evidence type="ECO:0000313" key="2">
    <source>
        <dbReference type="EMBL" id="GFH31569.1"/>
    </source>
</evidence>
<protein>
    <submittedName>
        <fullName evidence="2">Uncharacterized protein</fullName>
    </submittedName>
</protein>
<accession>A0A6A0AF95</accession>
<feature type="region of interest" description="Disordered" evidence="1">
    <location>
        <begin position="87"/>
        <end position="111"/>
    </location>
</feature>
<comment type="caution">
    <text evidence="2">The sequence shown here is derived from an EMBL/GenBank/DDBJ whole genome shotgun (WGS) entry which is preliminary data.</text>
</comment>
<gene>
    <name evidence="2" type="ORF">HaLaN_30638</name>
</gene>
<name>A0A6A0AF95_HAELA</name>
<feature type="non-terminal residue" evidence="2">
    <location>
        <position position="111"/>
    </location>
</feature>